<dbReference type="Gene3D" id="3.40.50.1820">
    <property type="entry name" value="alpha/beta hydrolase"/>
    <property type="match status" value="1"/>
</dbReference>
<evidence type="ECO:0000256" key="1">
    <source>
        <dbReference type="ARBA" id="ARBA00005964"/>
    </source>
</evidence>
<dbReference type="Pfam" id="PF00135">
    <property type="entry name" value="COesterase"/>
    <property type="match status" value="1"/>
</dbReference>
<feature type="domain" description="Carboxylesterase type B" evidence="4">
    <location>
        <begin position="56"/>
        <end position="555"/>
    </location>
</feature>
<keyword evidence="6" id="KW-1185">Reference proteome</keyword>
<evidence type="ECO:0000313" key="5">
    <source>
        <dbReference type="EMBL" id="CAF9908065.1"/>
    </source>
</evidence>
<dbReference type="SUPFAM" id="SSF53474">
    <property type="entry name" value="alpha/beta-Hydrolases"/>
    <property type="match status" value="1"/>
</dbReference>
<dbReference type="InterPro" id="IPR002018">
    <property type="entry name" value="CarbesteraseB"/>
</dbReference>
<keyword evidence="2" id="KW-0378">Hydrolase</keyword>
<organism evidence="5 6">
    <name type="scientific">Alectoria fallacina</name>
    <dbReference type="NCBI Taxonomy" id="1903189"/>
    <lineage>
        <taxon>Eukaryota</taxon>
        <taxon>Fungi</taxon>
        <taxon>Dikarya</taxon>
        <taxon>Ascomycota</taxon>
        <taxon>Pezizomycotina</taxon>
        <taxon>Lecanoromycetes</taxon>
        <taxon>OSLEUM clade</taxon>
        <taxon>Lecanoromycetidae</taxon>
        <taxon>Lecanorales</taxon>
        <taxon>Lecanorineae</taxon>
        <taxon>Parmeliaceae</taxon>
        <taxon>Alectoria</taxon>
    </lineage>
</organism>
<dbReference type="Proteomes" id="UP000664203">
    <property type="component" value="Unassembled WGS sequence"/>
</dbReference>
<sequence length="615" mass="66465">MESHLSPRQHPFLFTSISALVVLTAMLFNSTSLSPVVLISNLLNVSTPYVRNARTGVSYRGKSTNGVEHFQNIFYAEDTSGFNRFAPPVLYTPPPGTIVDATAAGAWCPQGLGGPPLPFTSLITNVSENCLSLRISRSSGTNPSGKLPVLVFLHGGGDALGSASDILYTPDGLVGKYVESPVIDEYVLMVNQVFGYATNEALRAARQGNVGLRDQRAAFDWIHDNIDTFGGDPGNVAAVGQSVGAMAIGLHLVSYSGTQGVPFQKAIMMSGASGTNFNIMSNLVADNTATVAKSVGCTQDPDSQATLDCLRRVPLKILMDTSVKLARQLRPPFGELAFYPSYDNDYIVGRPSVLLRKGAFVKGISIMGSWVTNDGAWYAQPTISDDASVLASFQTFVLGLSQTSLQRLLSLYPVSNFDYLVRPHEGATPDYYRAAQINRDLWFTCPVIDFTWQYTRFGGDSNIRLYDMNQTKFGPIFQYMGVPQWRVSHLSDVPYLMNEDVAAGGDNSPNQQDLSALLSGSVVAFAYSGDPTVSRGRTFKDWPVAYPDQSVQALSKEYPQEVSLYVVGGSQGSGPASVSSGTGSQVKSDREKALAWENVIERCGFINSILEEIGV</sequence>
<protein>
    <recommendedName>
        <fullName evidence="4">Carboxylesterase type B domain-containing protein</fullName>
    </recommendedName>
</protein>
<dbReference type="OrthoDB" id="408631at2759"/>
<keyword evidence="3" id="KW-1133">Transmembrane helix</keyword>
<feature type="transmembrane region" description="Helical" evidence="3">
    <location>
        <begin position="12"/>
        <end position="30"/>
    </location>
</feature>
<dbReference type="PANTHER" id="PTHR43142">
    <property type="entry name" value="CARBOXYLIC ESTER HYDROLASE"/>
    <property type="match status" value="1"/>
</dbReference>
<gene>
    <name evidence="5" type="ORF">ALECFALPRED_004212</name>
</gene>
<dbReference type="PANTHER" id="PTHR43142:SF1">
    <property type="entry name" value="CARBOXYLIC ESTER HYDROLASE"/>
    <property type="match status" value="1"/>
</dbReference>
<evidence type="ECO:0000256" key="2">
    <source>
        <dbReference type="ARBA" id="ARBA00022801"/>
    </source>
</evidence>
<evidence type="ECO:0000259" key="4">
    <source>
        <dbReference type="Pfam" id="PF00135"/>
    </source>
</evidence>
<name>A0A8H3I5G5_9LECA</name>
<dbReference type="GO" id="GO:0016787">
    <property type="term" value="F:hydrolase activity"/>
    <property type="evidence" value="ECO:0007669"/>
    <property type="project" value="UniProtKB-KW"/>
</dbReference>
<comment type="similarity">
    <text evidence="1">Belongs to the type-B carboxylesterase/lipase family.</text>
</comment>
<keyword evidence="3" id="KW-0472">Membrane</keyword>
<dbReference type="AlphaFoldDB" id="A0A8H3I5G5"/>
<reference evidence="5" key="1">
    <citation type="submission" date="2021-03" db="EMBL/GenBank/DDBJ databases">
        <authorList>
            <person name="Tagirdzhanova G."/>
        </authorList>
    </citation>
    <scope>NUCLEOTIDE SEQUENCE</scope>
</reference>
<comment type="caution">
    <text evidence="5">The sequence shown here is derived from an EMBL/GenBank/DDBJ whole genome shotgun (WGS) entry which is preliminary data.</text>
</comment>
<proteinExistence type="inferred from homology"/>
<accession>A0A8H3I5G5</accession>
<keyword evidence="3" id="KW-0812">Transmembrane</keyword>
<dbReference type="EMBL" id="CAJPDR010000026">
    <property type="protein sequence ID" value="CAF9908065.1"/>
    <property type="molecule type" value="Genomic_DNA"/>
</dbReference>
<dbReference type="InterPro" id="IPR029058">
    <property type="entry name" value="AB_hydrolase_fold"/>
</dbReference>
<evidence type="ECO:0000313" key="6">
    <source>
        <dbReference type="Proteomes" id="UP000664203"/>
    </source>
</evidence>
<evidence type="ECO:0000256" key="3">
    <source>
        <dbReference type="SAM" id="Phobius"/>
    </source>
</evidence>